<keyword evidence="5" id="KW-1185">Reference proteome</keyword>
<evidence type="ECO:0000313" key="5">
    <source>
        <dbReference type="Proteomes" id="UP000276133"/>
    </source>
</evidence>
<dbReference type="Gene3D" id="3.60.20.30">
    <property type="entry name" value="(Glycosyl)asparaginase"/>
    <property type="match status" value="1"/>
</dbReference>
<comment type="similarity">
    <text evidence="1">Belongs to the Ntn-hydrolase family.</text>
</comment>
<sequence>MDRTGFGSVGAISNIKNPIMVSLSLLDAQVKGSLSLGRIVPCMLVGEGAKKWAIENNFEEVSEESMKTESMVKTHRHYKQKLDNFHQNNLVQESAKNKSENEALLDTVGAVCVDRDGNLASAVSSGGILLKHPGRVGHASEHFLDKNS</sequence>
<dbReference type="PANTHER" id="PTHR10188">
    <property type="entry name" value="L-ASPARAGINASE"/>
    <property type="match status" value="1"/>
</dbReference>
<reference evidence="4 5" key="1">
    <citation type="journal article" date="2018" name="Sci. Rep.">
        <title>Genomic signatures of local adaptation to the degree of environmental predictability in rotifers.</title>
        <authorList>
            <person name="Franch-Gras L."/>
            <person name="Hahn C."/>
            <person name="Garcia-Roger E.M."/>
            <person name="Carmona M.J."/>
            <person name="Serra M."/>
            <person name="Gomez A."/>
        </authorList>
    </citation>
    <scope>NUCLEOTIDE SEQUENCE [LARGE SCALE GENOMIC DNA]</scope>
    <source>
        <strain evidence="4">HYR1</strain>
    </source>
</reference>
<dbReference type="EMBL" id="REGN01001318">
    <property type="protein sequence ID" value="RNA35499.1"/>
    <property type="molecule type" value="Genomic_DNA"/>
</dbReference>
<evidence type="ECO:0000256" key="3">
    <source>
        <dbReference type="PIRSR" id="PIRSR600246-3"/>
    </source>
</evidence>
<dbReference type="PANTHER" id="PTHR10188:SF8">
    <property type="entry name" value="THREONINE ASPARTASE 1"/>
    <property type="match status" value="1"/>
</dbReference>
<feature type="active site" description="Nucleophile" evidence="2">
    <location>
        <position position="107"/>
    </location>
</feature>
<dbReference type="AlphaFoldDB" id="A0A3M7SIE0"/>
<dbReference type="OrthoDB" id="77601at2759"/>
<feature type="site" description="Cleavage; by autolysis" evidence="3">
    <location>
        <begin position="106"/>
        <end position="107"/>
    </location>
</feature>
<accession>A0A3M7SIE0</accession>
<evidence type="ECO:0000256" key="1">
    <source>
        <dbReference type="ARBA" id="ARBA00010872"/>
    </source>
</evidence>
<dbReference type="GO" id="GO:0051604">
    <property type="term" value="P:protein maturation"/>
    <property type="evidence" value="ECO:0007669"/>
    <property type="project" value="TreeGrafter"/>
</dbReference>
<dbReference type="InterPro" id="IPR029055">
    <property type="entry name" value="Ntn_hydrolases_N"/>
</dbReference>
<dbReference type="Proteomes" id="UP000276133">
    <property type="component" value="Unassembled WGS sequence"/>
</dbReference>
<organism evidence="4 5">
    <name type="scientific">Brachionus plicatilis</name>
    <name type="common">Marine rotifer</name>
    <name type="synonym">Brachionus muelleri</name>
    <dbReference type="NCBI Taxonomy" id="10195"/>
    <lineage>
        <taxon>Eukaryota</taxon>
        <taxon>Metazoa</taxon>
        <taxon>Spiralia</taxon>
        <taxon>Gnathifera</taxon>
        <taxon>Rotifera</taxon>
        <taxon>Eurotatoria</taxon>
        <taxon>Monogononta</taxon>
        <taxon>Pseudotrocha</taxon>
        <taxon>Ploima</taxon>
        <taxon>Brachionidae</taxon>
        <taxon>Brachionus</taxon>
    </lineage>
</organism>
<comment type="caution">
    <text evidence="4">The sequence shown here is derived from an EMBL/GenBank/DDBJ whole genome shotgun (WGS) entry which is preliminary data.</text>
</comment>
<dbReference type="Pfam" id="PF01112">
    <property type="entry name" value="Asparaginase_2"/>
    <property type="match status" value="1"/>
</dbReference>
<dbReference type="SUPFAM" id="SSF56235">
    <property type="entry name" value="N-terminal nucleophile aminohydrolases (Ntn hydrolases)"/>
    <property type="match status" value="1"/>
</dbReference>
<evidence type="ECO:0000256" key="2">
    <source>
        <dbReference type="PIRSR" id="PIRSR600246-1"/>
    </source>
</evidence>
<gene>
    <name evidence="4" type="ORF">BpHYR1_039968</name>
</gene>
<dbReference type="GO" id="GO:0005737">
    <property type="term" value="C:cytoplasm"/>
    <property type="evidence" value="ECO:0007669"/>
    <property type="project" value="TreeGrafter"/>
</dbReference>
<evidence type="ECO:0000313" key="4">
    <source>
        <dbReference type="EMBL" id="RNA35499.1"/>
    </source>
</evidence>
<dbReference type="GO" id="GO:0004298">
    <property type="term" value="F:threonine-type endopeptidase activity"/>
    <property type="evidence" value="ECO:0007669"/>
    <property type="project" value="TreeGrafter"/>
</dbReference>
<protein>
    <submittedName>
        <fullName evidence="4">Threonine aspartase 1-like</fullName>
    </submittedName>
</protein>
<proteinExistence type="inferred from homology"/>
<dbReference type="STRING" id="10195.A0A3M7SIE0"/>
<dbReference type="InterPro" id="IPR000246">
    <property type="entry name" value="Peptidase_T2"/>
</dbReference>
<name>A0A3M7SIE0_BRAPC</name>